<evidence type="ECO:0000256" key="1">
    <source>
        <dbReference type="SAM" id="MobiDB-lite"/>
    </source>
</evidence>
<sequence>MSTSAAGRQPPAARKVSKTLSLEDAAGQQCGVESTTLALVDGPGPDAPLITAEMHARCSRTKILAASRARSAFPCTKRSKAWQARPGPKSFKAPAPANRGRATMLGKRVLETVKGRKHARKLTYLGAQIPILINPSPAWLRLLLKIKSALRKLRP</sequence>
<proteinExistence type="predicted"/>
<reference evidence="2" key="1">
    <citation type="journal article" date="2020" name="Stud. Mycol.">
        <title>101 Dothideomycetes genomes: a test case for predicting lifestyles and emergence of pathogens.</title>
        <authorList>
            <person name="Haridas S."/>
            <person name="Albert R."/>
            <person name="Binder M."/>
            <person name="Bloem J."/>
            <person name="Labutti K."/>
            <person name="Salamov A."/>
            <person name="Andreopoulos B."/>
            <person name="Baker S."/>
            <person name="Barry K."/>
            <person name="Bills G."/>
            <person name="Bluhm B."/>
            <person name="Cannon C."/>
            <person name="Castanera R."/>
            <person name="Culley D."/>
            <person name="Daum C."/>
            <person name="Ezra D."/>
            <person name="Gonzalez J."/>
            <person name="Henrissat B."/>
            <person name="Kuo A."/>
            <person name="Liang C."/>
            <person name="Lipzen A."/>
            <person name="Lutzoni F."/>
            <person name="Magnuson J."/>
            <person name="Mondo S."/>
            <person name="Nolan M."/>
            <person name="Ohm R."/>
            <person name="Pangilinan J."/>
            <person name="Park H.-J."/>
            <person name="Ramirez L."/>
            <person name="Alfaro M."/>
            <person name="Sun H."/>
            <person name="Tritt A."/>
            <person name="Yoshinaga Y."/>
            <person name="Zwiers L.-H."/>
            <person name="Turgeon B."/>
            <person name="Goodwin S."/>
            <person name="Spatafora J."/>
            <person name="Crous P."/>
            <person name="Grigoriev I."/>
        </authorList>
    </citation>
    <scope>NUCLEOTIDE SEQUENCE</scope>
    <source>
        <strain evidence="2">CBS 627.86</strain>
    </source>
</reference>
<name>A0A6A5ZRW2_9PLEO</name>
<keyword evidence="3" id="KW-1185">Reference proteome</keyword>
<protein>
    <submittedName>
        <fullName evidence="2">Uncharacterized protein</fullName>
    </submittedName>
</protein>
<evidence type="ECO:0000313" key="3">
    <source>
        <dbReference type="Proteomes" id="UP000799770"/>
    </source>
</evidence>
<organism evidence="2 3">
    <name type="scientific">Lophiotrema nucula</name>
    <dbReference type="NCBI Taxonomy" id="690887"/>
    <lineage>
        <taxon>Eukaryota</taxon>
        <taxon>Fungi</taxon>
        <taxon>Dikarya</taxon>
        <taxon>Ascomycota</taxon>
        <taxon>Pezizomycotina</taxon>
        <taxon>Dothideomycetes</taxon>
        <taxon>Pleosporomycetidae</taxon>
        <taxon>Pleosporales</taxon>
        <taxon>Lophiotremataceae</taxon>
        <taxon>Lophiotrema</taxon>
    </lineage>
</organism>
<dbReference type="EMBL" id="ML977311">
    <property type="protein sequence ID" value="KAF2121845.1"/>
    <property type="molecule type" value="Genomic_DNA"/>
</dbReference>
<feature type="region of interest" description="Disordered" evidence="1">
    <location>
        <begin position="1"/>
        <end position="20"/>
    </location>
</feature>
<gene>
    <name evidence="2" type="ORF">BDV96DRAFT_130806</name>
</gene>
<dbReference type="Proteomes" id="UP000799770">
    <property type="component" value="Unassembled WGS sequence"/>
</dbReference>
<dbReference type="AlphaFoldDB" id="A0A6A5ZRW2"/>
<accession>A0A6A5ZRW2</accession>
<feature type="region of interest" description="Disordered" evidence="1">
    <location>
        <begin position="77"/>
        <end position="98"/>
    </location>
</feature>
<evidence type="ECO:0000313" key="2">
    <source>
        <dbReference type="EMBL" id="KAF2121845.1"/>
    </source>
</evidence>